<dbReference type="AlphaFoldDB" id="A0AAV5L2M9"/>
<proteinExistence type="inferred from homology"/>
<evidence type="ECO:0000256" key="1">
    <source>
        <dbReference type="ARBA" id="ARBA00023015"/>
    </source>
</evidence>
<keyword evidence="5" id="KW-1185">Reference proteome</keyword>
<dbReference type="Pfam" id="PF03514">
    <property type="entry name" value="GRAS"/>
    <property type="match status" value="2"/>
</dbReference>
<sequence>MDWLLSFGIRVSIPRPVAMGLDQAVSGLFYLMYVATFVEKLTTITRLFSKEHGVATQSLFDLSFCFKLGFMAANLAILEATLDGQSNSNKFHVINFAIGDIAQYQHLVYRLTQSGKPTMFNVVVSPKLCDLSSESLGCEPDETRAVNFAFKLFQMPNETVSIENPRDELLRHVKRLLPRVVTLVEQEMNTNTAPFVARVGEATAYYAALLESIDWVVPRDHPERAKVEEVVSLKIANSVACEGRERIERYEVFGKWRARMATAGFDLKPLSQNVAESVRNSGNRARPGFTVKEENGGVCCGWMGRNPTVASAWR</sequence>
<dbReference type="Proteomes" id="UP001054252">
    <property type="component" value="Unassembled WGS sequence"/>
</dbReference>
<gene>
    <name evidence="4" type="ORF">SLEP1_g39912</name>
</gene>
<comment type="caution">
    <text evidence="4">The sequence shown here is derived from an EMBL/GenBank/DDBJ whole genome shotgun (WGS) entry which is preliminary data.</text>
</comment>
<dbReference type="InterPro" id="IPR005202">
    <property type="entry name" value="TF_GRAS"/>
</dbReference>
<comment type="similarity">
    <text evidence="3">Belongs to the GRAS family.</text>
</comment>
<dbReference type="EMBL" id="BPVZ01000090">
    <property type="protein sequence ID" value="GKV31196.1"/>
    <property type="molecule type" value="Genomic_DNA"/>
</dbReference>
<keyword evidence="2" id="KW-0804">Transcription</keyword>
<evidence type="ECO:0000256" key="3">
    <source>
        <dbReference type="PROSITE-ProRule" id="PRU01191"/>
    </source>
</evidence>
<accession>A0AAV5L2M9</accession>
<dbReference type="PANTHER" id="PTHR31636">
    <property type="entry name" value="OSJNBA0084A10.13 PROTEIN-RELATED"/>
    <property type="match status" value="1"/>
</dbReference>
<evidence type="ECO:0000256" key="2">
    <source>
        <dbReference type="ARBA" id="ARBA00023163"/>
    </source>
</evidence>
<evidence type="ECO:0000313" key="4">
    <source>
        <dbReference type="EMBL" id="GKV31196.1"/>
    </source>
</evidence>
<reference evidence="4 5" key="1">
    <citation type="journal article" date="2021" name="Commun. Biol.">
        <title>The genome of Shorea leprosula (Dipterocarpaceae) highlights the ecological relevance of drought in aseasonal tropical rainforests.</title>
        <authorList>
            <person name="Ng K.K.S."/>
            <person name="Kobayashi M.J."/>
            <person name="Fawcett J.A."/>
            <person name="Hatakeyama M."/>
            <person name="Paape T."/>
            <person name="Ng C.H."/>
            <person name="Ang C.C."/>
            <person name="Tnah L.H."/>
            <person name="Lee C.T."/>
            <person name="Nishiyama T."/>
            <person name="Sese J."/>
            <person name="O'Brien M.J."/>
            <person name="Copetti D."/>
            <person name="Mohd Noor M.I."/>
            <person name="Ong R.C."/>
            <person name="Putra M."/>
            <person name="Sireger I.Z."/>
            <person name="Indrioko S."/>
            <person name="Kosugi Y."/>
            <person name="Izuno A."/>
            <person name="Isagi Y."/>
            <person name="Lee S.L."/>
            <person name="Shimizu K.K."/>
        </authorList>
    </citation>
    <scope>NUCLEOTIDE SEQUENCE [LARGE SCALE GENOMIC DNA]</scope>
    <source>
        <strain evidence="4">214</strain>
    </source>
</reference>
<organism evidence="4 5">
    <name type="scientific">Rubroshorea leprosula</name>
    <dbReference type="NCBI Taxonomy" id="152421"/>
    <lineage>
        <taxon>Eukaryota</taxon>
        <taxon>Viridiplantae</taxon>
        <taxon>Streptophyta</taxon>
        <taxon>Embryophyta</taxon>
        <taxon>Tracheophyta</taxon>
        <taxon>Spermatophyta</taxon>
        <taxon>Magnoliopsida</taxon>
        <taxon>eudicotyledons</taxon>
        <taxon>Gunneridae</taxon>
        <taxon>Pentapetalae</taxon>
        <taxon>rosids</taxon>
        <taxon>malvids</taxon>
        <taxon>Malvales</taxon>
        <taxon>Dipterocarpaceae</taxon>
        <taxon>Rubroshorea</taxon>
    </lineage>
</organism>
<evidence type="ECO:0000313" key="5">
    <source>
        <dbReference type="Proteomes" id="UP001054252"/>
    </source>
</evidence>
<keyword evidence="1" id="KW-0805">Transcription regulation</keyword>
<comment type="caution">
    <text evidence="3">Lacks conserved residue(s) required for the propagation of feature annotation.</text>
</comment>
<name>A0AAV5L2M9_9ROSI</name>
<dbReference type="PROSITE" id="PS50985">
    <property type="entry name" value="GRAS"/>
    <property type="match status" value="1"/>
</dbReference>
<protein>
    <recommendedName>
        <fullName evidence="6">DELLA protein</fullName>
    </recommendedName>
</protein>
<evidence type="ECO:0008006" key="6">
    <source>
        <dbReference type="Google" id="ProtNLM"/>
    </source>
</evidence>
<feature type="region of interest" description="SAW" evidence="3">
    <location>
        <begin position="240"/>
        <end position="314"/>
    </location>
</feature>